<proteinExistence type="predicted"/>
<dbReference type="GO" id="GO:0005509">
    <property type="term" value="F:calcium ion binding"/>
    <property type="evidence" value="ECO:0007669"/>
    <property type="project" value="InterPro"/>
</dbReference>
<evidence type="ECO:0000259" key="1">
    <source>
        <dbReference type="PROSITE" id="PS50222"/>
    </source>
</evidence>
<evidence type="ECO:0000313" key="3">
    <source>
        <dbReference type="Proteomes" id="UP000828390"/>
    </source>
</evidence>
<dbReference type="InterPro" id="IPR011992">
    <property type="entry name" value="EF-hand-dom_pair"/>
</dbReference>
<organism evidence="2 3">
    <name type="scientific">Dreissena polymorpha</name>
    <name type="common">Zebra mussel</name>
    <name type="synonym">Mytilus polymorpha</name>
    <dbReference type="NCBI Taxonomy" id="45954"/>
    <lineage>
        <taxon>Eukaryota</taxon>
        <taxon>Metazoa</taxon>
        <taxon>Spiralia</taxon>
        <taxon>Lophotrochozoa</taxon>
        <taxon>Mollusca</taxon>
        <taxon>Bivalvia</taxon>
        <taxon>Autobranchia</taxon>
        <taxon>Heteroconchia</taxon>
        <taxon>Euheterodonta</taxon>
        <taxon>Imparidentia</taxon>
        <taxon>Neoheterodontei</taxon>
        <taxon>Myida</taxon>
        <taxon>Dreissenoidea</taxon>
        <taxon>Dreissenidae</taxon>
        <taxon>Dreissena</taxon>
    </lineage>
</organism>
<accession>A0A9D4BU65</accession>
<dbReference type="SUPFAM" id="SSF47473">
    <property type="entry name" value="EF-hand"/>
    <property type="match status" value="1"/>
</dbReference>
<feature type="domain" description="EF-hand" evidence="1">
    <location>
        <begin position="85"/>
        <end position="120"/>
    </location>
</feature>
<dbReference type="EMBL" id="JAIWYP010000014">
    <property type="protein sequence ID" value="KAH3709775.1"/>
    <property type="molecule type" value="Genomic_DNA"/>
</dbReference>
<dbReference type="PROSITE" id="PS50222">
    <property type="entry name" value="EF_HAND_2"/>
    <property type="match status" value="2"/>
</dbReference>
<comment type="caution">
    <text evidence="2">The sequence shown here is derived from an EMBL/GenBank/DDBJ whole genome shotgun (WGS) entry which is preliminary data.</text>
</comment>
<reference evidence="2" key="1">
    <citation type="journal article" date="2019" name="bioRxiv">
        <title>The Genome of the Zebra Mussel, Dreissena polymorpha: A Resource for Invasive Species Research.</title>
        <authorList>
            <person name="McCartney M.A."/>
            <person name="Auch B."/>
            <person name="Kono T."/>
            <person name="Mallez S."/>
            <person name="Zhang Y."/>
            <person name="Obille A."/>
            <person name="Becker A."/>
            <person name="Abrahante J.E."/>
            <person name="Garbe J."/>
            <person name="Badalamenti J.P."/>
            <person name="Herman A."/>
            <person name="Mangelson H."/>
            <person name="Liachko I."/>
            <person name="Sullivan S."/>
            <person name="Sone E.D."/>
            <person name="Koren S."/>
            <person name="Silverstein K.A.T."/>
            <person name="Beckman K.B."/>
            <person name="Gohl D.M."/>
        </authorList>
    </citation>
    <scope>NUCLEOTIDE SEQUENCE</scope>
    <source>
        <strain evidence="2">Duluth1</strain>
        <tissue evidence="2">Whole animal</tissue>
    </source>
</reference>
<dbReference type="AlphaFoldDB" id="A0A9D4BU65"/>
<protein>
    <recommendedName>
        <fullName evidence="1">EF-hand domain-containing protein</fullName>
    </recommendedName>
</protein>
<gene>
    <name evidence="2" type="ORF">DPMN_069239</name>
</gene>
<sequence>MGQKASKRPPKISEALMETYFRAEYDAMDADADGSLNRQDAIDLIQMLGCNKGKRKLQEWDYNKNDLILREDYIENIKDDPMLIKKTMKYRKLFRLFDRNADGSACKQEIINGLESICLEQLDIDVDDDVLKIVEQMVTDADGRITYQNFLKQRFKALKEKAPTFGPNGKFAGSQASIASVSGHVDGHVG</sequence>
<feature type="domain" description="EF-hand" evidence="1">
    <location>
        <begin position="16"/>
        <end position="51"/>
    </location>
</feature>
<name>A0A9D4BU65_DREPO</name>
<dbReference type="InterPro" id="IPR002048">
    <property type="entry name" value="EF_hand_dom"/>
</dbReference>
<dbReference type="Gene3D" id="1.10.238.10">
    <property type="entry name" value="EF-hand"/>
    <property type="match status" value="1"/>
</dbReference>
<keyword evidence="3" id="KW-1185">Reference proteome</keyword>
<dbReference type="Proteomes" id="UP000828390">
    <property type="component" value="Unassembled WGS sequence"/>
</dbReference>
<reference evidence="2" key="2">
    <citation type="submission" date="2020-11" db="EMBL/GenBank/DDBJ databases">
        <authorList>
            <person name="McCartney M.A."/>
            <person name="Auch B."/>
            <person name="Kono T."/>
            <person name="Mallez S."/>
            <person name="Becker A."/>
            <person name="Gohl D.M."/>
            <person name="Silverstein K.A.T."/>
            <person name="Koren S."/>
            <person name="Bechman K.B."/>
            <person name="Herman A."/>
            <person name="Abrahante J.E."/>
            <person name="Garbe J."/>
        </authorList>
    </citation>
    <scope>NUCLEOTIDE SEQUENCE</scope>
    <source>
        <strain evidence="2">Duluth1</strain>
        <tissue evidence="2">Whole animal</tissue>
    </source>
</reference>
<evidence type="ECO:0000313" key="2">
    <source>
        <dbReference type="EMBL" id="KAH3709775.1"/>
    </source>
</evidence>